<evidence type="ECO:0000313" key="5">
    <source>
        <dbReference type="Proteomes" id="UP000286715"/>
    </source>
</evidence>
<dbReference type="SMART" id="SM00448">
    <property type="entry name" value="REC"/>
    <property type="match status" value="1"/>
</dbReference>
<keyword evidence="5" id="KW-1185">Reference proteome</keyword>
<gene>
    <name evidence="4" type="ORF">JCM31826_05020</name>
</gene>
<dbReference type="Gene3D" id="3.40.50.2300">
    <property type="match status" value="1"/>
</dbReference>
<dbReference type="Pfam" id="PF00072">
    <property type="entry name" value="Response_reg"/>
    <property type="match status" value="1"/>
</dbReference>
<dbReference type="EMBL" id="BHZE01000003">
    <property type="protein sequence ID" value="GCD77020.1"/>
    <property type="molecule type" value="Genomic_DNA"/>
</dbReference>
<accession>A0A401XJ39</accession>
<dbReference type="PROSITE" id="PS50110">
    <property type="entry name" value="RESPONSE_REGULATORY"/>
    <property type="match status" value="1"/>
</dbReference>
<reference evidence="4 5" key="1">
    <citation type="submission" date="2018-11" db="EMBL/GenBank/DDBJ databases">
        <title>Schleiferia aggregans sp. nov., a moderately thermophilic heterotrophic bacterium isolated from microbial mats at a terrestrial hot spring.</title>
        <authorList>
            <person name="Iino T."/>
            <person name="Ohkuma M."/>
            <person name="Haruta S."/>
        </authorList>
    </citation>
    <scope>NUCLEOTIDE SEQUENCE [LARGE SCALE GENOMIC DNA]</scope>
    <source>
        <strain evidence="4 5">LA</strain>
    </source>
</reference>
<organism evidence="4 5">
    <name type="scientific">Thermaurantimonas aggregans</name>
    <dbReference type="NCBI Taxonomy" id="2173829"/>
    <lineage>
        <taxon>Bacteria</taxon>
        <taxon>Pseudomonadati</taxon>
        <taxon>Bacteroidota</taxon>
        <taxon>Flavobacteriia</taxon>
        <taxon>Flavobacteriales</taxon>
        <taxon>Schleiferiaceae</taxon>
        <taxon>Thermaurantimonas</taxon>
    </lineage>
</organism>
<dbReference type="SUPFAM" id="SSF52172">
    <property type="entry name" value="CheY-like"/>
    <property type="match status" value="1"/>
</dbReference>
<evidence type="ECO:0000256" key="1">
    <source>
        <dbReference type="ARBA" id="ARBA00022553"/>
    </source>
</evidence>
<sequence length="129" mass="14792">MANKKQIMVVNDDQIQNLICRKVFTMNLDGVEVLDFVDPSEALKAIVDKRAEPKFILVDVNMPGMNGWEFIENVEKNGFEYPVVMFTASVDEEDREKASKTKMVKMFLDKPMTKDKLPLLEPLLNGEHD</sequence>
<dbReference type="PANTHER" id="PTHR44591">
    <property type="entry name" value="STRESS RESPONSE REGULATOR PROTEIN 1"/>
    <property type="match status" value="1"/>
</dbReference>
<evidence type="ECO:0000259" key="3">
    <source>
        <dbReference type="PROSITE" id="PS50110"/>
    </source>
</evidence>
<dbReference type="Proteomes" id="UP000286715">
    <property type="component" value="Unassembled WGS sequence"/>
</dbReference>
<name>A0A401XJ39_9FLAO</name>
<keyword evidence="1 2" id="KW-0597">Phosphoprotein</keyword>
<dbReference type="InterPro" id="IPR050595">
    <property type="entry name" value="Bact_response_regulator"/>
</dbReference>
<evidence type="ECO:0000256" key="2">
    <source>
        <dbReference type="PROSITE-ProRule" id="PRU00169"/>
    </source>
</evidence>
<dbReference type="GO" id="GO:0000160">
    <property type="term" value="P:phosphorelay signal transduction system"/>
    <property type="evidence" value="ECO:0007669"/>
    <property type="project" value="InterPro"/>
</dbReference>
<dbReference type="RefSeq" id="WP_124397074.1">
    <property type="nucleotide sequence ID" value="NZ_BHZE01000003.1"/>
</dbReference>
<dbReference type="InterPro" id="IPR001789">
    <property type="entry name" value="Sig_transdc_resp-reg_receiver"/>
</dbReference>
<feature type="domain" description="Response regulatory" evidence="3">
    <location>
        <begin position="6"/>
        <end position="125"/>
    </location>
</feature>
<protein>
    <submittedName>
        <fullName evidence="4">Response regulator</fullName>
    </submittedName>
</protein>
<feature type="modified residue" description="4-aspartylphosphate" evidence="2">
    <location>
        <position position="59"/>
    </location>
</feature>
<proteinExistence type="predicted"/>
<dbReference type="InterPro" id="IPR011006">
    <property type="entry name" value="CheY-like_superfamily"/>
</dbReference>
<dbReference type="AlphaFoldDB" id="A0A401XJ39"/>
<comment type="caution">
    <text evidence="4">The sequence shown here is derived from an EMBL/GenBank/DDBJ whole genome shotgun (WGS) entry which is preliminary data.</text>
</comment>
<dbReference type="OrthoDB" id="673128at2"/>
<evidence type="ECO:0000313" key="4">
    <source>
        <dbReference type="EMBL" id="GCD77020.1"/>
    </source>
</evidence>
<dbReference type="PANTHER" id="PTHR44591:SF3">
    <property type="entry name" value="RESPONSE REGULATORY DOMAIN-CONTAINING PROTEIN"/>
    <property type="match status" value="1"/>
</dbReference>